<evidence type="ECO:0000256" key="5">
    <source>
        <dbReference type="ARBA" id="ARBA00023077"/>
    </source>
</evidence>
<keyword evidence="3 8" id="KW-1134">Transmembrane beta strand</keyword>
<feature type="domain" description="TonB-dependent receptor plug" evidence="12">
    <location>
        <begin position="77"/>
        <end position="198"/>
    </location>
</feature>
<dbReference type="NCBIfam" id="TIGR04057">
    <property type="entry name" value="SusC_RagA_signa"/>
    <property type="match status" value="1"/>
</dbReference>
<keyword evidence="14" id="KW-1185">Reference proteome</keyword>
<evidence type="ECO:0000256" key="7">
    <source>
        <dbReference type="ARBA" id="ARBA00023237"/>
    </source>
</evidence>
<keyword evidence="6 8" id="KW-0472">Membrane</keyword>
<gene>
    <name evidence="13" type="ORF">GCM10011379_10870</name>
</gene>
<evidence type="ECO:0000313" key="13">
    <source>
        <dbReference type="EMBL" id="GGH61667.1"/>
    </source>
</evidence>
<comment type="similarity">
    <text evidence="8 9">Belongs to the TonB-dependent receptor family.</text>
</comment>
<accession>A0A917MSX1</accession>
<keyword evidence="5 9" id="KW-0798">TonB box</keyword>
<comment type="caution">
    <text evidence="13">The sequence shown here is derived from an EMBL/GenBank/DDBJ whole genome shotgun (WGS) entry which is preliminary data.</text>
</comment>
<keyword evidence="4 8" id="KW-0812">Transmembrane</keyword>
<evidence type="ECO:0000259" key="12">
    <source>
        <dbReference type="Pfam" id="PF07715"/>
    </source>
</evidence>
<name>A0A917MSX1_9BACT</name>
<protein>
    <submittedName>
        <fullName evidence="13">SusC/RagA family TonB-linked outer membrane protein</fullName>
    </submittedName>
</protein>
<dbReference type="Gene3D" id="2.40.170.20">
    <property type="entry name" value="TonB-dependent receptor, beta-barrel domain"/>
    <property type="match status" value="1"/>
</dbReference>
<dbReference type="InterPro" id="IPR036942">
    <property type="entry name" value="Beta-barrel_TonB_sf"/>
</dbReference>
<proteinExistence type="inferred from homology"/>
<evidence type="ECO:0000256" key="1">
    <source>
        <dbReference type="ARBA" id="ARBA00004571"/>
    </source>
</evidence>
<dbReference type="GO" id="GO:0009279">
    <property type="term" value="C:cell outer membrane"/>
    <property type="evidence" value="ECO:0007669"/>
    <property type="project" value="UniProtKB-SubCell"/>
</dbReference>
<evidence type="ECO:0000256" key="10">
    <source>
        <dbReference type="SAM" id="SignalP"/>
    </source>
</evidence>
<feature type="signal peptide" evidence="10">
    <location>
        <begin position="1"/>
        <end position="27"/>
    </location>
</feature>
<dbReference type="Proteomes" id="UP000627292">
    <property type="component" value="Unassembled WGS sequence"/>
</dbReference>
<comment type="subcellular location">
    <subcellularLocation>
        <location evidence="1 8">Cell outer membrane</location>
        <topology evidence="1 8">Multi-pass membrane protein</topology>
    </subcellularLocation>
</comment>
<evidence type="ECO:0000256" key="3">
    <source>
        <dbReference type="ARBA" id="ARBA00022452"/>
    </source>
</evidence>
<dbReference type="InterPro" id="IPR023997">
    <property type="entry name" value="TonB-dep_OMP_SusC/RagA_CS"/>
</dbReference>
<dbReference type="InterPro" id="IPR037066">
    <property type="entry name" value="Plug_dom_sf"/>
</dbReference>
<dbReference type="SUPFAM" id="SSF56935">
    <property type="entry name" value="Porins"/>
    <property type="match status" value="1"/>
</dbReference>
<reference evidence="13" key="1">
    <citation type="journal article" date="2014" name="Int. J. Syst. Evol. Microbiol.">
        <title>Complete genome sequence of Corynebacterium casei LMG S-19264T (=DSM 44701T), isolated from a smear-ripened cheese.</title>
        <authorList>
            <consortium name="US DOE Joint Genome Institute (JGI-PGF)"/>
            <person name="Walter F."/>
            <person name="Albersmeier A."/>
            <person name="Kalinowski J."/>
            <person name="Ruckert C."/>
        </authorList>
    </citation>
    <scope>NUCLEOTIDE SEQUENCE</scope>
    <source>
        <strain evidence="13">CGMCC 1.15290</strain>
    </source>
</reference>
<dbReference type="PROSITE" id="PS51257">
    <property type="entry name" value="PROKAR_LIPOPROTEIN"/>
    <property type="match status" value="1"/>
</dbReference>
<keyword evidence="2 8" id="KW-0813">Transport</keyword>
<dbReference type="AlphaFoldDB" id="A0A917MSX1"/>
<reference evidence="13" key="2">
    <citation type="submission" date="2020-09" db="EMBL/GenBank/DDBJ databases">
        <authorList>
            <person name="Sun Q."/>
            <person name="Zhou Y."/>
        </authorList>
    </citation>
    <scope>NUCLEOTIDE SEQUENCE</scope>
    <source>
        <strain evidence="13">CGMCC 1.15290</strain>
    </source>
</reference>
<dbReference type="PROSITE" id="PS52016">
    <property type="entry name" value="TONB_DEPENDENT_REC_3"/>
    <property type="match status" value="1"/>
</dbReference>
<dbReference type="InterPro" id="IPR012910">
    <property type="entry name" value="Plug_dom"/>
</dbReference>
<evidence type="ECO:0000256" key="9">
    <source>
        <dbReference type="RuleBase" id="RU003357"/>
    </source>
</evidence>
<organism evidence="13 14">
    <name type="scientific">Filimonas zeae</name>
    <dbReference type="NCBI Taxonomy" id="1737353"/>
    <lineage>
        <taxon>Bacteria</taxon>
        <taxon>Pseudomonadati</taxon>
        <taxon>Bacteroidota</taxon>
        <taxon>Chitinophagia</taxon>
        <taxon>Chitinophagales</taxon>
        <taxon>Chitinophagaceae</taxon>
        <taxon>Filimonas</taxon>
    </lineage>
</organism>
<dbReference type="InterPro" id="IPR039426">
    <property type="entry name" value="TonB-dep_rcpt-like"/>
</dbReference>
<evidence type="ECO:0000256" key="6">
    <source>
        <dbReference type="ARBA" id="ARBA00023136"/>
    </source>
</evidence>
<dbReference type="InterPro" id="IPR000531">
    <property type="entry name" value="Beta-barrel_TonB"/>
</dbReference>
<keyword evidence="7 8" id="KW-0998">Cell outer membrane</keyword>
<keyword evidence="10" id="KW-0732">Signal</keyword>
<feature type="domain" description="TonB-dependent receptor-like beta-barrel" evidence="11">
    <location>
        <begin position="386"/>
        <end position="786"/>
    </location>
</feature>
<dbReference type="RefSeq" id="WP_188950954.1">
    <property type="nucleotide sequence ID" value="NZ_BMIB01000001.1"/>
</dbReference>
<evidence type="ECO:0000259" key="11">
    <source>
        <dbReference type="Pfam" id="PF00593"/>
    </source>
</evidence>
<dbReference type="EMBL" id="BMIB01000001">
    <property type="protein sequence ID" value="GGH61667.1"/>
    <property type="molecule type" value="Genomic_DNA"/>
</dbReference>
<evidence type="ECO:0000256" key="2">
    <source>
        <dbReference type="ARBA" id="ARBA00022448"/>
    </source>
</evidence>
<dbReference type="InterPro" id="IPR023996">
    <property type="entry name" value="TonB-dep_OMP_SusC/RagA"/>
</dbReference>
<evidence type="ECO:0000256" key="4">
    <source>
        <dbReference type="ARBA" id="ARBA00022692"/>
    </source>
</evidence>
<evidence type="ECO:0000313" key="14">
    <source>
        <dbReference type="Proteomes" id="UP000627292"/>
    </source>
</evidence>
<dbReference type="Gene3D" id="2.170.130.10">
    <property type="entry name" value="TonB-dependent receptor, plug domain"/>
    <property type="match status" value="1"/>
</dbReference>
<feature type="chain" id="PRO_5037940221" evidence="10">
    <location>
        <begin position="28"/>
        <end position="989"/>
    </location>
</feature>
<sequence length="989" mass="107853">MFKINSRSAAAATCLLWLACLHNTVQAQQKTGSKKAKPAVVTKVTVTEIKKPVQPPIPLPMPPAEPETNLGYLRVKKAALTAAVSEVEGKHLNELTAVSIDALLQGQAAGMQVTNVSGAPGSGAVTNIRGASTLNAGTLPLYIVDGIPIKTYRFMNPLGKNADNNPLADINPDDIATITVLKDAQATALYGMRGANGVVIITTSGGTAGKTYLDFSAYTGMVSAPKSIPVLNADEYRNYILEKEAARGFSKEEIASGIGRFLLVSTPADQLQRYNNNTNWQDELMERGAYNNYHLKLRGGDAIARYSLSVGYTNQSGVISKSNYERFTARFNLDYKVNRKLTILNTVAYSHAGKKVLDEGNAPETNPLYLATLKSPVLTVWNQDVAGTNLSTVDSADYAGKNNPYAVVNKMKNINSSNRIMAGITGQYVLSRSFTISSGIFADYIRLNETRFRPGAGFMPENEIIRSASENNSSEIMLLNENSLHFSKAFGKHALTAVAGNAFQTTSQRNEFAMAINSPSDEFTSISATDPQLIDSISSYEPDWRLMSFFAGGNYAYKERYLLGANLRADGASRFAPGKRWGYFPSVSAGWLLSAEPFFTARKVVNELKLRVSYGITGNQEVGYTSAWNALVPAIYKSQPGVRLGALGNPDFTWEKTKQLNAGIDVQLWKRIAITADFYSRHTSDLLNYRQLAGTTGFNSYVVNEGAVRNTGVELAVSGKVGKKVFNWQTRLTAAFNKNEILSAPQGQDASVNYGHYQGSAAAGNAVGAFWGYQALGVYRSTAEVQVKNGVNNAVPFQGGDIIFEDVDKNGVIDERDRKVIGNSNPDVYGGFSNTCSYKNFDLTIFFDFALGREVYNAQRAALEAMSNYNNQSVTVLQRWRAEGDVTHMPRFAHDDAAGNARFSSRWIEDGSFWRCKALTIGYNIPAKESRKLFKSARILLSAQNLFTVTSYKGYGPEVGSVTSPVTYSIDYGNVPQLKTFMAGIRLGL</sequence>
<evidence type="ECO:0000256" key="8">
    <source>
        <dbReference type="PROSITE-ProRule" id="PRU01360"/>
    </source>
</evidence>
<dbReference type="Pfam" id="PF07715">
    <property type="entry name" value="Plug"/>
    <property type="match status" value="1"/>
</dbReference>
<dbReference type="NCBIfam" id="TIGR04056">
    <property type="entry name" value="OMP_RagA_SusC"/>
    <property type="match status" value="1"/>
</dbReference>
<dbReference type="Pfam" id="PF00593">
    <property type="entry name" value="TonB_dep_Rec_b-barrel"/>
    <property type="match status" value="1"/>
</dbReference>